<dbReference type="Proteomes" id="UP000076925">
    <property type="component" value="Unassembled WGS sequence"/>
</dbReference>
<feature type="domain" description="Response regulatory" evidence="11">
    <location>
        <begin position="1622"/>
        <end position="1739"/>
    </location>
</feature>
<name>A0A139X6E4_9CYAN</name>
<dbReference type="Pfam" id="PF02518">
    <property type="entry name" value="HATPase_c"/>
    <property type="match status" value="1"/>
</dbReference>
<comment type="catalytic activity">
    <reaction evidence="1">
        <text>ATP + protein L-histidine = ADP + protein N-phospho-L-histidine.</text>
        <dbReference type="EC" id="2.7.13.3"/>
    </reaction>
</comment>
<evidence type="ECO:0000256" key="5">
    <source>
        <dbReference type="ARBA" id="ARBA00022777"/>
    </source>
</evidence>
<feature type="modified residue" description="Phosphohistidine" evidence="7">
    <location>
        <position position="49"/>
    </location>
</feature>
<evidence type="ECO:0000256" key="7">
    <source>
        <dbReference type="PROSITE-ProRule" id="PRU00110"/>
    </source>
</evidence>
<dbReference type="SMART" id="SM00260">
    <property type="entry name" value="CheW"/>
    <property type="match status" value="1"/>
</dbReference>
<dbReference type="SUPFAM" id="SSF47384">
    <property type="entry name" value="Homodimeric domain of signal transducing histidine kinase"/>
    <property type="match status" value="1"/>
</dbReference>
<feature type="domain" description="Histidine kinase" evidence="10">
    <location>
        <begin position="1200"/>
        <end position="1446"/>
    </location>
</feature>
<dbReference type="Gene3D" id="1.20.120.160">
    <property type="entry name" value="HPT domain"/>
    <property type="match status" value="1"/>
</dbReference>
<dbReference type="InterPro" id="IPR051315">
    <property type="entry name" value="Bact_Chemotaxis_CheA"/>
</dbReference>
<evidence type="ECO:0000256" key="1">
    <source>
        <dbReference type="ARBA" id="ARBA00000085"/>
    </source>
</evidence>
<dbReference type="InterPro" id="IPR037006">
    <property type="entry name" value="CheA-like_homodim_sf"/>
</dbReference>
<dbReference type="EMBL" id="ANNX02000030">
    <property type="protein sequence ID" value="KYC40260.1"/>
    <property type="molecule type" value="Genomic_DNA"/>
</dbReference>
<dbReference type="PROSITE" id="PS50110">
    <property type="entry name" value="RESPONSE_REGULATORY"/>
    <property type="match status" value="1"/>
</dbReference>
<evidence type="ECO:0000259" key="13">
    <source>
        <dbReference type="PROSITE" id="PS50894"/>
    </source>
</evidence>
<dbReference type="PANTHER" id="PTHR43395:SF1">
    <property type="entry name" value="CHEMOTAXIS PROTEIN CHEA"/>
    <property type="match status" value="1"/>
</dbReference>
<dbReference type="PROSITE" id="PS50109">
    <property type="entry name" value="HIS_KIN"/>
    <property type="match status" value="1"/>
</dbReference>
<organism evidence="14 15">
    <name type="scientific">Scytonema hofmannii PCC 7110</name>
    <dbReference type="NCBI Taxonomy" id="128403"/>
    <lineage>
        <taxon>Bacteria</taxon>
        <taxon>Bacillati</taxon>
        <taxon>Cyanobacteriota</taxon>
        <taxon>Cyanophyceae</taxon>
        <taxon>Nostocales</taxon>
        <taxon>Scytonemataceae</taxon>
        <taxon>Scytonema</taxon>
    </lineage>
</organism>
<evidence type="ECO:0000256" key="9">
    <source>
        <dbReference type="SAM" id="MobiDB-lite"/>
    </source>
</evidence>
<dbReference type="SUPFAM" id="SSF50341">
    <property type="entry name" value="CheW-like"/>
    <property type="match status" value="1"/>
</dbReference>
<dbReference type="InterPro" id="IPR002545">
    <property type="entry name" value="CheW-lke_dom"/>
</dbReference>
<dbReference type="SMART" id="SM00448">
    <property type="entry name" value="REC"/>
    <property type="match status" value="1"/>
</dbReference>
<evidence type="ECO:0000256" key="8">
    <source>
        <dbReference type="PROSITE-ProRule" id="PRU00169"/>
    </source>
</evidence>
<feature type="domain" description="CheW-like" evidence="12">
    <location>
        <begin position="1448"/>
        <end position="1592"/>
    </location>
</feature>
<dbReference type="InterPro" id="IPR004105">
    <property type="entry name" value="CheA-like_dim"/>
</dbReference>
<dbReference type="InterPro" id="IPR036890">
    <property type="entry name" value="HATPase_C_sf"/>
</dbReference>
<dbReference type="InterPro" id="IPR003594">
    <property type="entry name" value="HATPase_dom"/>
</dbReference>
<dbReference type="InterPro" id="IPR001789">
    <property type="entry name" value="Sig_transdc_resp-reg_receiver"/>
</dbReference>
<evidence type="ECO:0000313" key="15">
    <source>
        <dbReference type="Proteomes" id="UP000076925"/>
    </source>
</evidence>
<dbReference type="CDD" id="cd00731">
    <property type="entry name" value="CheA_reg"/>
    <property type="match status" value="1"/>
</dbReference>
<accession>A0A139X6E4</accession>
<dbReference type="Pfam" id="PF01584">
    <property type="entry name" value="CheW"/>
    <property type="match status" value="1"/>
</dbReference>
<dbReference type="InterPro" id="IPR008207">
    <property type="entry name" value="Sig_transdc_His_kin_Hpt_dom"/>
</dbReference>
<dbReference type="GO" id="GO:0005737">
    <property type="term" value="C:cytoplasm"/>
    <property type="evidence" value="ECO:0007669"/>
    <property type="project" value="InterPro"/>
</dbReference>
<evidence type="ECO:0000256" key="3">
    <source>
        <dbReference type="ARBA" id="ARBA00022553"/>
    </source>
</evidence>
<feature type="compositionally biased region" description="Polar residues" evidence="9">
    <location>
        <begin position="146"/>
        <end position="160"/>
    </location>
</feature>
<dbReference type="SMART" id="SM00387">
    <property type="entry name" value="HATPase_c"/>
    <property type="match status" value="1"/>
</dbReference>
<gene>
    <name evidence="14" type="ORF">WA1_27390</name>
</gene>
<keyword evidence="4" id="KW-0808">Transferase</keyword>
<dbReference type="PROSITE" id="PS50894">
    <property type="entry name" value="HPT"/>
    <property type="match status" value="1"/>
</dbReference>
<evidence type="ECO:0000259" key="11">
    <source>
        <dbReference type="PROSITE" id="PS50110"/>
    </source>
</evidence>
<dbReference type="InterPro" id="IPR005467">
    <property type="entry name" value="His_kinase_dom"/>
</dbReference>
<sequence>MLPEQQQRILGYFIEEAKDHLNTIEQGLLNLQSTLGDPEMVNEVFRAAHSIKGGAAMLGLSSIQHTAHRLEDCFKILKEHPIKVDQKLESLFLAVLDTLKALLENLQGPFGLTEETVNNLMSETEPVFKWLHEHLELLVAQGTKEGSSIAATSSSPQPTFTERERRQQVQTEVLQVLRDMLQMFKQPATPETRQNLKECCHKLAQLGEASNWSNWCSLCVSCGSAIANPENTYLTLAKIVITDIKQALELVLTGREAEIAVSQQLQALICIETEIKLLELPLDLMDELATTSVKPSEVPKPNITLGAFDDSTNADEGVAQIIEDESEIEGVELQDRITSLSDLTYQFQNQFDIPIIQSSTDSHGPEVGIAELNTLADLFEGESSDLDDTWDKEEVVEISNSSQPGLEIGTNSIEDTDSEFEDLFFQEEINIQQETAKTVKEESSFGDLFGGLIEEENSELQNQAKASLNLDFNVDAKQTPNDVTILPSENIEKIPDEISNLLELRIDDNQPLTLAEISTTDTESVVNLELAPTQEPSFDDLFIENTNLSPLKEITPKASREGSETTQEKNENLAPSEIFDGLEEEVDIADNLLEKLPEIEETNLFWDDEFEENKEEIDSFVEEDIAQQLEEMLFQAAADEDMFEDEPSLELESERLGLEDLDVHFQTQEQDFDFMFPSQTDDNLFEELTQTASPAPPPEALEFTPEFTHSPQEKIRVNSAESDIDLAEEEESATSSFILEDSPAIYLTDVTVSNTDNPFDLSQEFTEKNRVSVNTFDEISFTELSESVELDSLINIQSETLVQENFADFDFTDSLDSDNALLVDSSQSILREESDVIEELEISDRLSNIDAFSEEAPQDVEEKNSVNAIQIKELESNFEEPDRFFKISSDSAELEEEVFLDIQDSDFSDLSALFENPEPISNAASFPIIKDALEQPATEKAEIPEIQGANFSDLFANLELEEATFVPQTSLPDNPVEQETQILDTQAANLSELLAELDLDDTSFIMGSTSSYETESNAPQQEVAQPIDPSFDDEFADLDKLLEEELASSFSSPQKPEVELVPPKKVSEVTSKPVTPAAKGDIDIQFQELEEMVKGDFPPRPSVARAPRFEQLMKVPVKHLDDMSNLVGELVVNRNTLEQDHERTRQSLDNLLHQVQQLSDVGARMQELYERSLLEASLLASRKHHSSGFLPQQTDRGFTELEMDRFTPFHSLSQEMIELIVRVREAASDIDFVTEETERVARQFRQVTNQLQEGITRARMEPFSEVNIALERGVRENAIKSGKQAQLKIEGKDTLIDKMILGHLQSPLNHLLNNAIAHGIELPQVRQANGKPPMGTITVRAFHQGNQTVISVSDDGAGINTEGVKAKAIQKGLITPEQAKTLSRLDVYDLLFLQGFSTAENIDDLKGRGVGMDVVRTRISEIRGTITIDSTIGKGTTFTIRLPLTLSICKALCCVSDKARIAFPMDGVEDTLDMPAKNVQQGNDGQKYIMWRDTMLPFRPLKEILTFNRLLSRGNVYGGNRDDDTISVVVVRSASTLVALQVDLVLNEQEIVIKQFEGPAPKPIGVAGATVLGDGRIMPIADVLEIIDIFQGRTSKQRGVSFREQKTPTLTIDASAVKIDPTVLIVDDSITVRELLSLTFNKAGYRVEQARDGQEAWDKLRSGLPCDIVFCDIEMPRCDGLELLSRIQKDPSLNNLPIAMLTSRGADKHRQMAIQLGASGYFTKPYLEEALLEAASRMLKGENLVANQ</sequence>
<feature type="domain" description="HPt" evidence="13">
    <location>
        <begin position="2"/>
        <end position="106"/>
    </location>
</feature>
<evidence type="ECO:0000256" key="2">
    <source>
        <dbReference type="ARBA" id="ARBA00012438"/>
    </source>
</evidence>
<dbReference type="PANTHER" id="PTHR43395">
    <property type="entry name" value="SENSOR HISTIDINE KINASE CHEA"/>
    <property type="match status" value="1"/>
</dbReference>
<dbReference type="SUPFAM" id="SSF47226">
    <property type="entry name" value="Histidine-containing phosphotransfer domain, HPT domain"/>
    <property type="match status" value="1"/>
</dbReference>
<dbReference type="EC" id="2.7.13.3" evidence="2"/>
<evidence type="ECO:0000256" key="6">
    <source>
        <dbReference type="ARBA" id="ARBA00023012"/>
    </source>
</evidence>
<dbReference type="CDD" id="cd16916">
    <property type="entry name" value="HATPase_CheA-like"/>
    <property type="match status" value="1"/>
</dbReference>
<dbReference type="FunFam" id="3.30.565.10:FF:000016">
    <property type="entry name" value="Chemotaxis protein CheA, putative"/>
    <property type="match status" value="1"/>
</dbReference>
<evidence type="ECO:0000259" key="10">
    <source>
        <dbReference type="PROSITE" id="PS50109"/>
    </source>
</evidence>
<dbReference type="InterPro" id="IPR011006">
    <property type="entry name" value="CheY-like_superfamily"/>
</dbReference>
<dbReference type="STRING" id="128403.WA1_27390"/>
<keyword evidence="15" id="KW-1185">Reference proteome</keyword>
<dbReference type="OrthoDB" id="2079555at2"/>
<dbReference type="Gene3D" id="2.30.30.40">
    <property type="entry name" value="SH3 Domains"/>
    <property type="match status" value="1"/>
</dbReference>
<keyword evidence="5" id="KW-0418">Kinase</keyword>
<dbReference type="Pfam" id="PF02895">
    <property type="entry name" value="H-kinase_dim"/>
    <property type="match status" value="1"/>
</dbReference>
<dbReference type="PRINTS" id="PR00344">
    <property type="entry name" value="BCTRLSENSOR"/>
</dbReference>
<protein>
    <recommendedName>
        <fullName evidence="2">histidine kinase</fullName>
        <ecNumber evidence="2">2.7.13.3</ecNumber>
    </recommendedName>
</protein>
<evidence type="ECO:0000313" key="14">
    <source>
        <dbReference type="EMBL" id="KYC40260.1"/>
    </source>
</evidence>
<dbReference type="SMART" id="SM01231">
    <property type="entry name" value="H-kinase_dim"/>
    <property type="match status" value="1"/>
</dbReference>
<keyword evidence="6" id="KW-0902">Two-component regulatory system</keyword>
<dbReference type="InterPro" id="IPR036097">
    <property type="entry name" value="HisK_dim/P_sf"/>
</dbReference>
<dbReference type="Gene3D" id="3.40.50.2300">
    <property type="match status" value="1"/>
</dbReference>
<dbReference type="GO" id="GO:0000155">
    <property type="term" value="F:phosphorelay sensor kinase activity"/>
    <property type="evidence" value="ECO:0007669"/>
    <property type="project" value="InterPro"/>
</dbReference>
<dbReference type="GO" id="GO:0006935">
    <property type="term" value="P:chemotaxis"/>
    <property type="evidence" value="ECO:0007669"/>
    <property type="project" value="InterPro"/>
</dbReference>
<keyword evidence="3 8" id="KW-0597">Phosphoprotein</keyword>
<dbReference type="CDD" id="cd00088">
    <property type="entry name" value="HPT"/>
    <property type="match status" value="1"/>
</dbReference>
<feature type="modified residue" description="4-aspartylphosphate" evidence="8">
    <location>
        <position position="1672"/>
    </location>
</feature>
<dbReference type="SMART" id="SM00073">
    <property type="entry name" value="HPT"/>
    <property type="match status" value="1"/>
</dbReference>
<proteinExistence type="predicted"/>
<dbReference type="Gene3D" id="1.10.287.560">
    <property type="entry name" value="Histidine kinase CheA-like, homodimeric domain"/>
    <property type="match status" value="1"/>
</dbReference>
<dbReference type="RefSeq" id="WP_017745581.1">
    <property type="nucleotide sequence ID" value="NZ_KQ976354.1"/>
</dbReference>
<dbReference type="Pfam" id="PF01627">
    <property type="entry name" value="Hpt"/>
    <property type="match status" value="1"/>
</dbReference>
<comment type="caution">
    <text evidence="14">The sequence shown here is derived from an EMBL/GenBank/DDBJ whole genome shotgun (WGS) entry which is preliminary data.</text>
</comment>
<evidence type="ECO:0000256" key="4">
    <source>
        <dbReference type="ARBA" id="ARBA00022679"/>
    </source>
</evidence>
<reference evidence="14 15" key="1">
    <citation type="journal article" date="2013" name="Genome Biol. Evol.">
        <title>Genomes of Stigonematalean cyanobacteria (subsection V) and the evolution of oxygenic photosynthesis from prokaryotes to plastids.</title>
        <authorList>
            <person name="Dagan T."/>
            <person name="Roettger M."/>
            <person name="Stucken K."/>
            <person name="Landan G."/>
            <person name="Koch R."/>
            <person name="Major P."/>
            <person name="Gould S.B."/>
            <person name="Goremykin V.V."/>
            <person name="Rippka R."/>
            <person name="Tandeau de Marsac N."/>
            <person name="Gugger M."/>
            <person name="Lockhart P.J."/>
            <person name="Allen J.F."/>
            <person name="Brune I."/>
            <person name="Maus I."/>
            <person name="Puhler A."/>
            <person name="Martin W.F."/>
        </authorList>
    </citation>
    <scope>NUCLEOTIDE SEQUENCE [LARGE SCALE GENOMIC DNA]</scope>
    <source>
        <strain evidence="14 15">PCC 7110</strain>
    </source>
</reference>
<dbReference type="InterPro" id="IPR036061">
    <property type="entry name" value="CheW-like_dom_sf"/>
</dbReference>
<dbReference type="SUPFAM" id="SSF55874">
    <property type="entry name" value="ATPase domain of HSP90 chaperone/DNA topoisomerase II/histidine kinase"/>
    <property type="match status" value="1"/>
</dbReference>
<dbReference type="Gene3D" id="3.30.565.10">
    <property type="entry name" value="Histidine kinase-like ATPase, C-terminal domain"/>
    <property type="match status" value="1"/>
</dbReference>
<dbReference type="InterPro" id="IPR004358">
    <property type="entry name" value="Sig_transdc_His_kin-like_C"/>
</dbReference>
<dbReference type="SUPFAM" id="SSF52172">
    <property type="entry name" value="CheY-like"/>
    <property type="match status" value="1"/>
</dbReference>
<dbReference type="Pfam" id="PF00072">
    <property type="entry name" value="Response_reg"/>
    <property type="match status" value="1"/>
</dbReference>
<feature type="region of interest" description="Disordered" evidence="9">
    <location>
        <begin position="146"/>
        <end position="165"/>
    </location>
</feature>
<evidence type="ECO:0000259" key="12">
    <source>
        <dbReference type="PROSITE" id="PS50851"/>
    </source>
</evidence>
<dbReference type="InterPro" id="IPR036641">
    <property type="entry name" value="HPT_dom_sf"/>
</dbReference>
<dbReference type="PROSITE" id="PS50851">
    <property type="entry name" value="CHEW"/>
    <property type="match status" value="1"/>
</dbReference>